<comment type="subcellular location">
    <subcellularLocation>
        <location evidence="2 10">Cytoplasm</location>
    </subcellularLocation>
</comment>
<comment type="similarity">
    <text evidence="3 10">Belongs to the thioester dehydratase family. FabZ subfamily.</text>
</comment>
<evidence type="ECO:0000313" key="11">
    <source>
        <dbReference type="EMBL" id="SCZ79133.1"/>
    </source>
</evidence>
<dbReference type="RefSeq" id="WP_015548764.1">
    <property type="nucleotide sequence ID" value="NZ_FMWK01000007.1"/>
</dbReference>
<evidence type="ECO:0000256" key="3">
    <source>
        <dbReference type="ARBA" id="ARBA00009174"/>
    </source>
</evidence>
<comment type="catalytic activity">
    <reaction evidence="1 10">
        <text>a (3R)-hydroxyacyl-[ACP] = a (2E)-enoyl-[ACP] + H2O</text>
        <dbReference type="Rhea" id="RHEA:13097"/>
        <dbReference type="Rhea" id="RHEA-COMP:9925"/>
        <dbReference type="Rhea" id="RHEA-COMP:9945"/>
        <dbReference type="ChEBI" id="CHEBI:15377"/>
        <dbReference type="ChEBI" id="CHEBI:78784"/>
        <dbReference type="ChEBI" id="CHEBI:78827"/>
        <dbReference type="EC" id="4.2.1.59"/>
    </reaction>
</comment>
<dbReference type="Gene3D" id="3.10.129.10">
    <property type="entry name" value="Hotdog Thioesterase"/>
    <property type="match status" value="1"/>
</dbReference>
<sequence length="142" mass="15437">MKLNSSQIQEILPHRYPFLLVDRIEECEPGNYAKGIKCVTANEMHFLGHFPGHPVMPGVLIIEALAQVGAVALLTEEENKGKLAFFGGIKNARFKKQVEPGDVLELECKLTSRKGPVGFGEAVAYVDGQIAAKAEISFAIGE</sequence>
<comment type="function">
    <text evidence="9 10">Involved in unsaturated fatty acids biosynthesis. Catalyzes the dehydration of short chain beta-hydroxyacyl-ACPs and long chain saturated and unsaturated beta-hydroxyacyl-ACPs.</text>
</comment>
<evidence type="ECO:0000256" key="9">
    <source>
        <dbReference type="ARBA" id="ARBA00025049"/>
    </source>
</evidence>
<evidence type="ECO:0000256" key="2">
    <source>
        <dbReference type="ARBA" id="ARBA00004496"/>
    </source>
</evidence>
<dbReference type="HAMAP" id="MF_00406">
    <property type="entry name" value="FabZ"/>
    <property type="match status" value="1"/>
</dbReference>
<evidence type="ECO:0000313" key="12">
    <source>
        <dbReference type="Proteomes" id="UP000199428"/>
    </source>
</evidence>
<feature type="active site" evidence="10">
    <location>
        <position position="49"/>
    </location>
</feature>
<dbReference type="NCBIfam" id="TIGR01750">
    <property type="entry name" value="fabZ"/>
    <property type="match status" value="1"/>
</dbReference>
<dbReference type="InterPro" id="IPR010084">
    <property type="entry name" value="FabZ"/>
</dbReference>
<dbReference type="PANTHER" id="PTHR30272">
    <property type="entry name" value="3-HYDROXYACYL-[ACYL-CARRIER-PROTEIN] DEHYDRATASE"/>
    <property type="match status" value="1"/>
</dbReference>
<evidence type="ECO:0000256" key="7">
    <source>
        <dbReference type="ARBA" id="ARBA00023098"/>
    </source>
</evidence>
<evidence type="ECO:0000256" key="8">
    <source>
        <dbReference type="ARBA" id="ARBA00023239"/>
    </source>
</evidence>
<name>A0A1G5RYJ6_PSEXY</name>
<protein>
    <recommendedName>
        <fullName evidence="10">3-hydroxyacyl-[acyl-carrier-protein] dehydratase FabZ</fullName>
        <ecNumber evidence="10">4.2.1.59</ecNumber>
    </recommendedName>
    <alternativeName>
        <fullName evidence="10">(3R)-hydroxymyristoyl-[acyl-carrier-protein] dehydratase</fullName>
        <shortName evidence="10">(3R)-hydroxymyristoyl-ACP dehydrase</shortName>
    </alternativeName>
    <alternativeName>
        <fullName evidence="10">Beta-hydroxyacyl-ACP dehydratase</fullName>
    </alternativeName>
</protein>
<accession>A0A1G5RYJ6</accession>
<dbReference type="GO" id="GO:0009245">
    <property type="term" value="P:lipid A biosynthetic process"/>
    <property type="evidence" value="ECO:0007669"/>
    <property type="project" value="UniProtKB-UniRule"/>
</dbReference>
<evidence type="ECO:0000256" key="4">
    <source>
        <dbReference type="ARBA" id="ARBA00022490"/>
    </source>
</evidence>
<dbReference type="GO" id="GO:0016020">
    <property type="term" value="C:membrane"/>
    <property type="evidence" value="ECO:0007669"/>
    <property type="project" value="GOC"/>
</dbReference>
<evidence type="ECO:0000256" key="5">
    <source>
        <dbReference type="ARBA" id="ARBA00022516"/>
    </source>
</evidence>
<dbReference type="AlphaFoldDB" id="A0A1G5RYJ6"/>
<gene>
    <name evidence="10" type="primary">fabZ</name>
    <name evidence="11" type="ORF">SAMN02910350_01628</name>
</gene>
<keyword evidence="4 10" id="KW-0963">Cytoplasm</keyword>
<dbReference type="Pfam" id="PF07977">
    <property type="entry name" value="FabA"/>
    <property type="match status" value="1"/>
</dbReference>
<dbReference type="EC" id="4.2.1.59" evidence="10"/>
<dbReference type="InterPro" id="IPR029069">
    <property type="entry name" value="HotDog_dom_sf"/>
</dbReference>
<evidence type="ECO:0000256" key="6">
    <source>
        <dbReference type="ARBA" id="ARBA00022556"/>
    </source>
</evidence>
<dbReference type="SUPFAM" id="SSF54637">
    <property type="entry name" value="Thioesterase/thiol ester dehydrase-isomerase"/>
    <property type="match status" value="1"/>
</dbReference>
<keyword evidence="6 10" id="KW-0441">Lipid A biosynthesis</keyword>
<keyword evidence="8 10" id="KW-0456">Lyase</keyword>
<organism evidence="11 12">
    <name type="scientific">Pseudobutyrivibrio xylanivorans</name>
    <dbReference type="NCBI Taxonomy" id="185007"/>
    <lineage>
        <taxon>Bacteria</taxon>
        <taxon>Bacillati</taxon>
        <taxon>Bacillota</taxon>
        <taxon>Clostridia</taxon>
        <taxon>Lachnospirales</taxon>
        <taxon>Lachnospiraceae</taxon>
        <taxon>Pseudobutyrivibrio</taxon>
    </lineage>
</organism>
<dbReference type="Proteomes" id="UP000199428">
    <property type="component" value="Unassembled WGS sequence"/>
</dbReference>
<evidence type="ECO:0000256" key="1">
    <source>
        <dbReference type="ARBA" id="ARBA00001055"/>
    </source>
</evidence>
<dbReference type="EMBL" id="FMWK01000007">
    <property type="protein sequence ID" value="SCZ79133.1"/>
    <property type="molecule type" value="Genomic_DNA"/>
</dbReference>
<dbReference type="GO" id="GO:0019171">
    <property type="term" value="F:(3R)-hydroxyacyl-[acyl-carrier-protein] dehydratase activity"/>
    <property type="evidence" value="ECO:0007669"/>
    <property type="project" value="UniProtKB-EC"/>
</dbReference>
<dbReference type="NCBIfam" id="NF000582">
    <property type="entry name" value="PRK00006.1"/>
    <property type="match status" value="1"/>
</dbReference>
<dbReference type="CDD" id="cd01288">
    <property type="entry name" value="FabZ"/>
    <property type="match status" value="1"/>
</dbReference>
<keyword evidence="7 10" id="KW-0443">Lipid metabolism</keyword>
<dbReference type="GO" id="GO:0006633">
    <property type="term" value="P:fatty acid biosynthetic process"/>
    <property type="evidence" value="ECO:0007669"/>
    <property type="project" value="UniProtKB-UniRule"/>
</dbReference>
<dbReference type="PANTHER" id="PTHR30272:SF1">
    <property type="entry name" value="3-HYDROXYACYL-[ACYL-CARRIER-PROTEIN] DEHYDRATASE"/>
    <property type="match status" value="1"/>
</dbReference>
<proteinExistence type="inferred from homology"/>
<keyword evidence="5 10" id="KW-0444">Lipid biosynthesis</keyword>
<dbReference type="GO" id="GO:0005737">
    <property type="term" value="C:cytoplasm"/>
    <property type="evidence" value="ECO:0007669"/>
    <property type="project" value="UniProtKB-SubCell"/>
</dbReference>
<dbReference type="FunFam" id="3.10.129.10:FF:000001">
    <property type="entry name" value="3-hydroxyacyl-[acyl-carrier-protein] dehydratase FabZ"/>
    <property type="match status" value="1"/>
</dbReference>
<reference evidence="11 12" key="1">
    <citation type="submission" date="2016-10" db="EMBL/GenBank/DDBJ databases">
        <authorList>
            <person name="de Groot N.N."/>
        </authorList>
    </citation>
    <scope>NUCLEOTIDE SEQUENCE [LARGE SCALE GENOMIC DNA]</scope>
    <source>
        <strain evidence="11 12">DSM 10317</strain>
    </source>
</reference>
<dbReference type="InterPro" id="IPR013114">
    <property type="entry name" value="FabA_FabZ"/>
</dbReference>
<evidence type="ECO:0000256" key="10">
    <source>
        <dbReference type="HAMAP-Rule" id="MF_00406"/>
    </source>
</evidence>